<protein>
    <submittedName>
        <fullName evidence="1">Uncharacterized protein</fullName>
    </submittedName>
</protein>
<reference evidence="1 2" key="1">
    <citation type="submission" date="2017-07" db="EMBL/GenBank/DDBJ databases">
        <authorList>
            <person name="Talla V."/>
            <person name="Backstrom N."/>
        </authorList>
    </citation>
    <scope>NUCLEOTIDE SEQUENCE [LARGE SCALE GENOMIC DNA]</scope>
</reference>
<proteinExistence type="predicted"/>
<dbReference type="EMBL" id="FZQP02006926">
    <property type="protein sequence ID" value="VVD05038.1"/>
    <property type="molecule type" value="Genomic_DNA"/>
</dbReference>
<keyword evidence="2" id="KW-1185">Reference proteome</keyword>
<dbReference type="Proteomes" id="UP000324832">
    <property type="component" value="Unassembled WGS sequence"/>
</dbReference>
<name>A0A5E4R3Q7_9NEOP</name>
<organism evidence="1 2">
    <name type="scientific">Leptidea sinapis</name>
    <dbReference type="NCBI Taxonomy" id="189913"/>
    <lineage>
        <taxon>Eukaryota</taxon>
        <taxon>Metazoa</taxon>
        <taxon>Ecdysozoa</taxon>
        <taxon>Arthropoda</taxon>
        <taxon>Hexapoda</taxon>
        <taxon>Insecta</taxon>
        <taxon>Pterygota</taxon>
        <taxon>Neoptera</taxon>
        <taxon>Endopterygota</taxon>
        <taxon>Lepidoptera</taxon>
        <taxon>Glossata</taxon>
        <taxon>Ditrysia</taxon>
        <taxon>Papilionoidea</taxon>
        <taxon>Pieridae</taxon>
        <taxon>Dismorphiinae</taxon>
        <taxon>Leptidea</taxon>
    </lineage>
</organism>
<evidence type="ECO:0000313" key="1">
    <source>
        <dbReference type="EMBL" id="VVD05038.1"/>
    </source>
</evidence>
<sequence>MLALSQEPFENVLEELYQHEVSDFYNVVKTMNNKYYEDATTSERQCCDSSCCKVNLKECGQNQTLREEAAAYWNIRNGEHIITSYIAHYLKHNAVTNPNYAHTDPHLI</sequence>
<dbReference type="AlphaFoldDB" id="A0A5E4R3Q7"/>
<evidence type="ECO:0000313" key="2">
    <source>
        <dbReference type="Proteomes" id="UP000324832"/>
    </source>
</evidence>
<accession>A0A5E4R3Q7</accession>
<gene>
    <name evidence="1" type="ORF">LSINAPIS_LOCUS14661</name>
</gene>